<keyword evidence="6" id="KW-0460">Magnesium</keyword>
<dbReference type="HAMAP" id="MF_01208">
    <property type="entry name" value="PyrE"/>
    <property type="match status" value="1"/>
</dbReference>
<comment type="subunit">
    <text evidence="6">Homodimer.</text>
</comment>
<dbReference type="Gene3D" id="3.40.50.2020">
    <property type="match status" value="1"/>
</dbReference>
<comment type="catalytic activity">
    <reaction evidence="6">
        <text>orotidine 5'-phosphate + diphosphate = orotate + 5-phospho-alpha-D-ribose 1-diphosphate</text>
        <dbReference type="Rhea" id="RHEA:10380"/>
        <dbReference type="ChEBI" id="CHEBI:30839"/>
        <dbReference type="ChEBI" id="CHEBI:33019"/>
        <dbReference type="ChEBI" id="CHEBI:57538"/>
        <dbReference type="ChEBI" id="CHEBI:58017"/>
        <dbReference type="EC" id="2.4.2.10"/>
    </reaction>
</comment>
<evidence type="ECO:0000256" key="5">
    <source>
        <dbReference type="ARBA" id="ARBA00022975"/>
    </source>
</evidence>
<feature type="binding site" evidence="6">
    <location>
        <position position="97"/>
    </location>
    <ligand>
        <name>5-phospho-alpha-D-ribose 1-diphosphate</name>
        <dbReference type="ChEBI" id="CHEBI:58017"/>
        <note>ligand shared between dimeric partners</note>
    </ligand>
</feature>
<evidence type="ECO:0000256" key="4">
    <source>
        <dbReference type="ARBA" id="ARBA00022679"/>
    </source>
</evidence>
<dbReference type="AlphaFoldDB" id="A0A6I6JSZ1"/>
<gene>
    <name evidence="6" type="primary">pyrE</name>
    <name evidence="8" type="ORF">GM418_06165</name>
</gene>
<comment type="similarity">
    <text evidence="6">Belongs to the purine/pyrimidine phosphoribosyltransferase family. PyrE subfamily.</text>
</comment>
<keyword evidence="4 6" id="KW-0808">Transferase</keyword>
<protein>
    <recommendedName>
        <fullName evidence="2 6">Orotate phosphoribosyltransferase</fullName>
        <shortName evidence="6">OPRT</shortName>
        <shortName evidence="6">OPRTase</shortName>
        <ecNumber evidence="2 6">2.4.2.10</ecNumber>
    </recommendedName>
</protein>
<feature type="binding site" evidence="6">
    <location>
        <position position="101"/>
    </location>
    <ligand>
        <name>5-phospho-alpha-D-ribose 1-diphosphate</name>
        <dbReference type="ChEBI" id="CHEBI:58017"/>
        <note>ligand shared between dimeric partners</note>
    </ligand>
</feature>
<dbReference type="CDD" id="cd06223">
    <property type="entry name" value="PRTases_typeI"/>
    <property type="match status" value="1"/>
</dbReference>
<dbReference type="PANTHER" id="PTHR19278:SF9">
    <property type="entry name" value="URIDINE 5'-MONOPHOSPHATE SYNTHASE"/>
    <property type="match status" value="1"/>
</dbReference>
<evidence type="ECO:0000313" key="8">
    <source>
        <dbReference type="EMBL" id="QGY43257.1"/>
    </source>
</evidence>
<dbReference type="PANTHER" id="PTHR19278">
    <property type="entry name" value="OROTATE PHOSPHORIBOSYLTRANSFERASE"/>
    <property type="match status" value="1"/>
</dbReference>
<dbReference type="NCBIfam" id="TIGR00336">
    <property type="entry name" value="pyrE"/>
    <property type="match status" value="1"/>
</dbReference>
<reference evidence="8 9" key="1">
    <citation type="submission" date="2019-11" db="EMBL/GenBank/DDBJ databases">
        <authorList>
            <person name="Zheng R.K."/>
            <person name="Sun C.M."/>
        </authorList>
    </citation>
    <scope>NUCLEOTIDE SEQUENCE [LARGE SCALE GENOMIC DNA]</scope>
    <source>
        <strain evidence="8 9">WC007</strain>
    </source>
</reference>
<feature type="binding site" evidence="6">
    <location>
        <position position="127"/>
    </location>
    <ligand>
        <name>orotate</name>
        <dbReference type="ChEBI" id="CHEBI:30839"/>
    </ligand>
</feature>
<feature type="domain" description="Phosphoribosyltransferase" evidence="7">
    <location>
        <begin position="69"/>
        <end position="157"/>
    </location>
</feature>
<dbReference type="SUPFAM" id="SSF53271">
    <property type="entry name" value="PRTase-like"/>
    <property type="match status" value="1"/>
</dbReference>
<keyword evidence="5 6" id="KW-0665">Pyrimidine biosynthesis</keyword>
<evidence type="ECO:0000256" key="1">
    <source>
        <dbReference type="ARBA" id="ARBA00004889"/>
    </source>
</evidence>
<dbReference type="InterPro" id="IPR004467">
    <property type="entry name" value="Or_phspho_trans_dom"/>
</dbReference>
<evidence type="ECO:0000256" key="6">
    <source>
        <dbReference type="HAMAP-Rule" id="MF_01208"/>
    </source>
</evidence>
<keyword evidence="3 6" id="KW-0328">Glycosyltransferase</keyword>
<evidence type="ECO:0000256" key="3">
    <source>
        <dbReference type="ARBA" id="ARBA00022676"/>
    </source>
</evidence>
<accession>A0A6I6JSZ1</accession>
<proteinExistence type="inferred from homology"/>
<dbReference type="InterPro" id="IPR029057">
    <property type="entry name" value="PRTase-like"/>
</dbReference>
<dbReference type="Proteomes" id="UP000428260">
    <property type="component" value="Chromosome"/>
</dbReference>
<organism evidence="8 9">
    <name type="scientific">Maribellus comscasis</name>
    <dbReference type="NCBI Taxonomy" id="2681766"/>
    <lineage>
        <taxon>Bacteria</taxon>
        <taxon>Pseudomonadati</taxon>
        <taxon>Bacteroidota</taxon>
        <taxon>Bacteroidia</taxon>
        <taxon>Marinilabiliales</taxon>
        <taxon>Prolixibacteraceae</taxon>
        <taxon>Maribellus</taxon>
    </lineage>
</organism>
<name>A0A6I6JSZ1_9BACT</name>
<dbReference type="InterPro" id="IPR023031">
    <property type="entry name" value="OPRT"/>
</dbReference>
<evidence type="ECO:0000259" key="7">
    <source>
        <dbReference type="Pfam" id="PF00156"/>
    </source>
</evidence>
<sequence length="210" mass="23315">MESTQIEVTKKLLEINTIKIQPSSPFTWASGWKSPIYCDNRKILSYPETRTFICDKFVELIREKYPDAEVIAGVATGAIAHGVLVADKLGLPFIYVRSKPKGHGLENLIEGDLKPGQKVVIIEDLVSTGVSSLKAAEAVSNFGGEVVGMVAIFTYNFPHAKENFKKAKVELTTLSRYQILIDLALAEGEITKEEVESLMEWREDPANWGK</sequence>
<evidence type="ECO:0000313" key="9">
    <source>
        <dbReference type="Proteomes" id="UP000428260"/>
    </source>
</evidence>
<comment type="function">
    <text evidence="6">Catalyzes the transfer of a ribosyl phosphate group from 5-phosphoribose 1-diphosphate to orotate, leading to the formation of orotidine monophosphate (OMP).</text>
</comment>
<dbReference type="InterPro" id="IPR000836">
    <property type="entry name" value="PRTase_dom"/>
</dbReference>
<dbReference type="GO" id="GO:0019856">
    <property type="term" value="P:pyrimidine nucleobase biosynthetic process"/>
    <property type="evidence" value="ECO:0007669"/>
    <property type="project" value="TreeGrafter"/>
</dbReference>
<feature type="binding site" description="in other chain" evidence="6">
    <location>
        <begin position="123"/>
        <end position="131"/>
    </location>
    <ligand>
        <name>5-phospho-alpha-D-ribose 1-diphosphate</name>
        <dbReference type="ChEBI" id="CHEBI:58017"/>
        <note>ligand shared between dimeric partners</note>
    </ligand>
</feature>
<dbReference type="KEGG" id="mcos:GM418_06165"/>
<dbReference type="UniPathway" id="UPA00070">
    <property type="reaction ID" value="UER00119"/>
</dbReference>
<dbReference type="EC" id="2.4.2.10" evidence="2 6"/>
<dbReference type="Pfam" id="PF00156">
    <property type="entry name" value="Pribosyltran"/>
    <property type="match status" value="1"/>
</dbReference>
<comment type="pathway">
    <text evidence="1 6">Pyrimidine metabolism; UMP biosynthesis via de novo pathway; UMP from orotate: step 1/2.</text>
</comment>
<dbReference type="RefSeq" id="WP_158864209.1">
    <property type="nucleotide sequence ID" value="NZ_CP046401.1"/>
</dbReference>
<dbReference type="GO" id="GO:0044205">
    <property type="term" value="P:'de novo' UMP biosynthetic process"/>
    <property type="evidence" value="ECO:0007669"/>
    <property type="project" value="UniProtKB-UniRule"/>
</dbReference>
<dbReference type="EMBL" id="CP046401">
    <property type="protein sequence ID" value="QGY43257.1"/>
    <property type="molecule type" value="Genomic_DNA"/>
</dbReference>
<keyword evidence="9" id="KW-1185">Reference proteome</keyword>
<feature type="binding site" evidence="6">
    <location>
        <position position="103"/>
    </location>
    <ligand>
        <name>5-phospho-alpha-D-ribose 1-diphosphate</name>
        <dbReference type="ChEBI" id="CHEBI:58017"/>
        <note>ligand shared between dimeric partners</note>
    </ligand>
</feature>
<dbReference type="GO" id="GO:0000287">
    <property type="term" value="F:magnesium ion binding"/>
    <property type="evidence" value="ECO:0007669"/>
    <property type="project" value="UniProtKB-UniRule"/>
</dbReference>
<comment type="caution">
    <text evidence="6">Lacks conserved residue(s) required for the propagation of feature annotation.</text>
</comment>
<dbReference type="GO" id="GO:0004588">
    <property type="term" value="F:orotate phosphoribosyltransferase activity"/>
    <property type="evidence" value="ECO:0007669"/>
    <property type="project" value="UniProtKB-UniRule"/>
</dbReference>
<comment type="cofactor">
    <cofactor evidence="6">
        <name>Mg(2+)</name>
        <dbReference type="ChEBI" id="CHEBI:18420"/>
    </cofactor>
</comment>
<evidence type="ECO:0000256" key="2">
    <source>
        <dbReference type="ARBA" id="ARBA00011971"/>
    </source>
</evidence>